<dbReference type="SUPFAM" id="SSF53756">
    <property type="entry name" value="UDP-Glycosyltransferase/glycogen phosphorylase"/>
    <property type="match status" value="1"/>
</dbReference>
<dbReference type="CDD" id="cd03801">
    <property type="entry name" value="GT4_PimA-like"/>
    <property type="match status" value="1"/>
</dbReference>
<accession>A0ABQ0QHU4</accession>
<dbReference type="Pfam" id="PF00535">
    <property type="entry name" value="Glycos_transf_2"/>
    <property type="match status" value="1"/>
</dbReference>
<sequence length="995" mass="113638">MPGEQRKMLSDTNIRQPSWRIFDADWYILRYPEAEEWMKKEGINDAQEFYHQFGQKYGHSPNRYFDEVWYLSFYPDVHKSVIEGSYESGFDHYCSGGYVHNSGHWLFDELAYRRRYHELTQRYLEEQGFLNGYDHYLEVGSKRNYIGHRFFDLELCRNLALHFPDYFKPHDNLFASWLVLPASVANAGRVSWYFDPVWYLNRYPSVQKEIDEGRYSCALHHYMTNGRARHYDPLEFFSEDEYAELYPDLRGALDQGVFRNGYDHFVRFGANEGRSPGKNLNIDAYKSRPQVRRDLHNKLFDTPFTHYVAGRVTPDSQAALAGVVELDEVQAKVVFEREAEAQLPMLVRRRLDFTYSGLPEMSVIMVLYNKIALTMQALASLRANYSGAIQVIIVDSGSHDQSRQLAQFVRGVKLLRYRYNIGYLEGCNAGLAEVEAPFVLYLNNDIRLAPDAVRLALKRIRSEASIGAVGAKIIRTNMHLQEAGSVVWRDGSTYGYQRDADPNLPEANFIRDVDYCSAAFIVVRSSLLRRLGGYDPRFRPAYFEDVDLCVRIIKAGFRVVYDPTVVIEHLEFGSSGASGSLALMQANLKAFARAHPDFLRHQQPHHLRNAVHARERRRDEKRILCIEDRLPLRRLGSGYVRSNDVVREMAALGYRVTVFPMLSREQSVLDIFGDFPDTVELLPDLHVADFAEFIQERAGYYDLLWVGRTHNMARLLPILNETSRYLPAGGAVLDTEVIATPRTLGRLDVLDLPRSGQSFDEMLQEELDVAHFCQRIVTVTENDASLVRRAGYDNVSVLGHEMRPKPTPAGFEERRDILFLGALHDVGAPNHDSLEWFVEEVLPHLDGVLPDDVKFTIAGFISSSVDMSPFALHPRVDIVGSVHDLGPLFDRHRVFVAPTRFAGGLPFKVQEAASLGVPMVVTSLLASQVGWENGKQLLHASGDDAKSFADAIARLYQDGELWTRLRNEALSSIREECSPAKFRRDLDQIIQTCIV</sequence>
<dbReference type="Pfam" id="PF13692">
    <property type="entry name" value="Glyco_trans_1_4"/>
    <property type="match status" value="1"/>
</dbReference>
<feature type="domain" description="Glycosyltransferase 2-like" evidence="1">
    <location>
        <begin position="362"/>
        <end position="471"/>
    </location>
</feature>
<dbReference type="InterPro" id="IPR029044">
    <property type="entry name" value="Nucleotide-diphossugar_trans"/>
</dbReference>
<reference evidence="2" key="1">
    <citation type="submission" date="2013-04" db="EMBL/GenBank/DDBJ databases">
        <title>The genome sequencing project of 58 acetic acid bacteria.</title>
        <authorList>
            <person name="Okamoto-Kainuma A."/>
            <person name="Ishikawa M."/>
            <person name="Umino S."/>
            <person name="Koizumi Y."/>
            <person name="Shiwa Y."/>
            <person name="Yoshikawa H."/>
            <person name="Matsutani M."/>
            <person name="Matsushita K."/>
        </authorList>
    </citation>
    <scope>NUCLEOTIDE SEQUENCE</scope>
    <source>
        <strain evidence="2">NBRC 106556</strain>
    </source>
</reference>
<evidence type="ECO:0000313" key="3">
    <source>
        <dbReference type="Proteomes" id="UP001062443"/>
    </source>
</evidence>
<proteinExistence type="predicted"/>
<dbReference type="EMBL" id="BAQB01000005">
    <property type="protein sequence ID" value="GBR45325.1"/>
    <property type="molecule type" value="Genomic_DNA"/>
</dbReference>
<organism evidence="2 3">
    <name type="scientific">Neokomagataea tanensis NBRC 106556</name>
    <dbReference type="NCBI Taxonomy" id="1223519"/>
    <lineage>
        <taxon>Bacteria</taxon>
        <taxon>Pseudomonadati</taxon>
        <taxon>Pseudomonadota</taxon>
        <taxon>Alphaproteobacteria</taxon>
        <taxon>Acetobacterales</taxon>
        <taxon>Acetobacteraceae</taxon>
        <taxon>Neokomagataea</taxon>
    </lineage>
</organism>
<comment type="caution">
    <text evidence="2">The sequence shown here is derived from an EMBL/GenBank/DDBJ whole genome shotgun (WGS) entry which is preliminary data.</text>
</comment>
<evidence type="ECO:0000259" key="1">
    <source>
        <dbReference type="Pfam" id="PF00535"/>
    </source>
</evidence>
<name>A0ABQ0QHU4_9PROT</name>
<evidence type="ECO:0000313" key="2">
    <source>
        <dbReference type="EMBL" id="GBR45325.1"/>
    </source>
</evidence>
<keyword evidence="3" id="KW-1185">Reference proteome</keyword>
<dbReference type="CDD" id="cd04186">
    <property type="entry name" value="GT_2_like_c"/>
    <property type="match status" value="1"/>
</dbReference>
<dbReference type="Gene3D" id="3.40.50.2000">
    <property type="entry name" value="Glycogen Phosphorylase B"/>
    <property type="match status" value="1"/>
</dbReference>
<dbReference type="Gene3D" id="3.90.550.10">
    <property type="entry name" value="Spore Coat Polysaccharide Biosynthesis Protein SpsA, Chain A"/>
    <property type="match status" value="1"/>
</dbReference>
<dbReference type="PANTHER" id="PTHR43179:SF7">
    <property type="entry name" value="RHAMNOSYLTRANSFERASE WBBL"/>
    <property type="match status" value="1"/>
</dbReference>
<protein>
    <submittedName>
        <fullName evidence="2">Glycosyltransferase</fullName>
    </submittedName>
</protein>
<dbReference type="SUPFAM" id="SSF53448">
    <property type="entry name" value="Nucleotide-diphospho-sugar transferases"/>
    <property type="match status" value="1"/>
</dbReference>
<dbReference type="InterPro" id="IPR001173">
    <property type="entry name" value="Glyco_trans_2-like"/>
</dbReference>
<gene>
    <name evidence="2" type="ORF">AA106556_0734</name>
</gene>
<dbReference type="Proteomes" id="UP001062443">
    <property type="component" value="Unassembled WGS sequence"/>
</dbReference>
<dbReference type="PANTHER" id="PTHR43179">
    <property type="entry name" value="RHAMNOSYLTRANSFERASE WBBL"/>
    <property type="match status" value="1"/>
</dbReference>